<dbReference type="Gene3D" id="2.60.40.1120">
    <property type="entry name" value="Carboxypeptidase-like, regulatory domain"/>
    <property type="match status" value="1"/>
</dbReference>
<keyword evidence="1" id="KW-0378">Hydrolase</keyword>
<dbReference type="Proteomes" id="UP000248840">
    <property type="component" value="Unassembled WGS sequence"/>
</dbReference>
<dbReference type="OrthoDB" id="7432683at2"/>
<dbReference type="GO" id="GO:0004180">
    <property type="term" value="F:carboxypeptidase activity"/>
    <property type="evidence" value="ECO:0007669"/>
    <property type="project" value="UniProtKB-KW"/>
</dbReference>
<gene>
    <name evidence="1" type="ORF">CLV55_103221</name>
</gene>
<keyword evidence="1" id="KW-0121">Carboxypeptidase</keyword>
<dbReference type="Pfam" id="PF13715">
    <property type="entry name" value="CarbopepD_reg_2"/>
    <property type="match status" value="1"/>
</dbReference>
<name>A0A328YIF4_9FLAO</name>
<evidence type="ECO:0000313" key="1">
    <source>
        <dbReference type="EMBL" id="RAR73898.1"/>
    </source>
</evidence>
<proteinExistence type="predicted"/>
<organism evidence="1 2">
    <name type="scientific">Flavobacterium aciduliphilum</name>
    <dbReference type="NCBI Taxonomy" id="1101402"/>
    <lineage>
        <taxon>Bacteria</taxon>
        <taxon>Pseudomonadati</taxon>
        <taxon>Bacteroidota</taxon>
        <taxon>Flavobacteriia</taxon>
        <taxon>Flavobacteriales</taxon>
        <taxon>Flavobacteriaceae</taxon>
        <taxon>Flavobacterium</taxon>
    </lineage>
</organism>
<dbReference type="RefSeq" id="WP_112112694.1">
    <property type="nucleotide sequence ID" value="NZ_QLSZ01000003.1"/>
</dbReference>
<accession>A0A328YIF4</accession>
<protein>
    <submittedName>
        <fullName evidence="1">Carboxypeptidase-like protein</fullName>
    </submittedName>
</protein>
<keyword evidence="1" id="KW-0645">Protease</keyword>
<evidence type="ECO:0000313" key="2">
    <source>
        <dbReference type="Proteomes" id="UP000248840"/>
    </source>
</evidence>
<dbReference type="AlphaFoldDB" id="A0A328YIF4"/>
<dbReference type="SUPFAM" id="SSF49464">
    <property type="entry name" value="Carboxypeptidase regulatory domain-like"/>
    <property type="match status" value="1"/>
</dbReference>
<keyword evidence="2" id="KW-1185">Reference proteome</keyword>
<dbReference type="EMBL" id="QLSZ01000003">
    <property type="protein sequence ID" value="RAR73898.1"/>
    <property type="molecule type" value="Genomic_DNA"/>
</dbReference>
<dbReference type="InterPro" id="IPR008969">
    <property type="entry name" value="CarboxyPept-like_regulatory"/>
</dbReference>
<sequence length="241" mass="26889">MEKFNIQIDKPCAEDFKTFTKTVNGGYCNSCQKNVVDFTAMSDDEILNYFSTEKSKTCGLFLESQLKSYSPSELSSKSRRTSWVSSLFGLSLVSLLSLTHSYAQEKTNTPITKESVVSKKDNASATTTDKITVTGTVSDKLGPLAKANIYLKNQNIGTQTDADGKFIFPKKLEAGDVLLVSYMGYKNKEIKVISENHSLTMISHVTLENSEIVMMGEVATNKVYHSKRTFFQRIKSLFTNE</sequence>
<reference evidence="1 2" key="1">
    <citation type="submission" date="2018-06" db="EMBL/GenBank/DDBJ databases">
        <title>Genomic Encyclopedia of Archaeal and Bacterial Type Strains, Phase II (KMG-II): from individual species to whole genera.</title>
        <authorList>
            <person name="Goeker M."/>
        </authorList>
    </citation>
    <scope>NUCLEOTIDE SEQUENCE [LARGE SCALE GENOMIC DNA]</scope>
    <source>
        <strain evidence="1 2">DSM 25663</strain>
    </source>
</reference>
<comment type="caution">
    <text evidence="1">The sequence shown here is derived from an EMBL/GenBank/DDBJ whole genome shotgun (WGS) entry which is preliminary data.</text>
</comment>